<evidence type="ECO:0000256" key="9">
    <source>
        <dbReference type="ARBA" id="ARBA00049442"/>
    </source>
</evidence>
<dbReference type="Pfam" id="PF03807">
    <property type="entry name" value="F420_oxidored"/>
    <property type="match status" value="1"/>
</dbReference>
<comment type="function">
    <text evidence="10">Involved in the third step of the chorismate pathway, which leads to the biosynthesis of aromatic amino acids. Catalyzes the cis-dehydration of 3-dehydroquinate (DHQ) and introduces the first double bond of the aromatic ring to yield 3-dehydroshikimate.</text>
</comment>
<comment type="catalytic activity">
    <reaction evidence="1 10">
        <text>3-dehydroquinate = 3-dehydroshikimate + H2O</text>
        <dbReference type="Rhea" id="RHEA:21096"/>
        <dbReference type="ChEBI" id="CHEBI:15377"/>
        <dbReference type="ChEBI" id="CHEBI:16630"/>
        <dbReference type="ChEBI" id="CHEBI:32364"/>
        <dbReference type="EC" id="4.2.1.10"/>
    </reaction>
</comment>
<keyword evidence="6 10" id="KW-0057">Aromatic amino acid biosynthesis</keyword>
<dbReference type="NCBIfam" id="TIGR00507">
    <property type="entry name" value="aroE"/>
    <property type="match status" value="1"/>
</dbReference>
<dbReference type="AlphaFoldDB" id="Q1Q0M3"/>
<feature type="binding site" evidence="10">
    <location>
        <position position="205"/>
    </location>
    <ligand>
        <name>3-dehydroquinate</name>
        <dbReference type="ChEBI" id="CHEBI:32364"/>
    </ligand>
</feature>
<dbReference type="InterPro" id="IPR013708">
    <property type="entry name" value="Shikimate_DH-bd_N"/>
</dbReference>
<comment type="catalytic activity">
    <reaction evidence="9 11">
        <text>shikimate + NADP(+) = 3-dehydroshikimate + NADPH + H(+)</text>
        <dbReference type="Rhea" id="RHEA:17737"/>
        <dbReference type="ChEBI" id="CHEBI:15378"/>
        <dbReference type="ChEBI" id="CHEBI:16630"/>
        <dbReference type="ChEBI" id="CHEBI:36208"/>
        <dbReference type="ChEBI" id="CHEBI:57783"/>
        <dbReference type="ChEBI" id="CHEBI:58349"/>
        <dbReference type="EC" id="1.1.1.25"/>
    </reaction>
</comment>
<accession>Q1Q0M3</accession>
<feature type="binding site" evidence="11">
    <location>
        <position position="311"/>
    </location>
    <ligand>
        <name>shikimate</name>
        <dbReference type="ChEBI" id="CHEBI:36208"/>
    </ligand>
</feature>
<feature type="active site" description="Schiff-base intermediate with substrate" evidence="10">
    <location>
        <position position="146"/>
    </location>
</feature>
<dbReference type="InterPro" id="IPR001381">
    <property type="entry name" value="DHquinase_I"/>
</dbReference>
<feature type="binding site" evidence="11">
    <location>
        <position position="467"/>
    </location>
    <ligand>
        <name>NADP(+)</name>
        <dbReference type="ChEBI" id="CHEBI:58349"/>
    </ligand>
</feature>
<evidence type="ECO:0000313" key="15">
    <source>
        <dbReference type="EMBL" id="CAJ73543.1"/>
    </source>
</evidence>
<evidence type="ECO:0000256" key="2">
    <source>
        <dbReference type="ARBA" id="ARBA00004871"/>
    </source>
</evidence>
<dbReference type="UniPathway" id="UPA00053">
    <property type="reaction ID" value="UER00086"/>
</dbReference>
<protein>
    <recommendedName>
        <fullName evidence="10 11">Multifunctional fusion protein</fullName>
    </recommendedName>
    <domain>
        <recommendedName>
            <fullName evidence="10">3-dehydroquinate dehydratase</fullName>
            <shortName evidence="10">3-dehydroquinase</shortName>
            <ecNumber evidence="10">4.2.1.10</ecNumber>
        </recommendedName>
        <alternativeName>
            <fullName evidence="10">Type I DHQase</fullName>
        </alternativeName>
        <alternativeName>
            <fullName evidence="10">Type I dehydroquinase</fullName>
            <shortName evidence="10">DHQ1</shortName>
        </alternativeName>
    </domain>
    <domain>
        <recommendedName>
            <fullName evidence="11">Shikimate dehydrogenase (NADP(+))</fullName>
            <shortName evidence="11">SDH</shortName>
            <ecNumber evidence="11">1.1.1.25</ecNumber>
        </recommendedName>
    </domain>
</protein>
<dbReference type="CDD" id="cd01065">
    <property type="entry name" value="NAD_bind_Shikimate_DH"/>
    <property type="match status" value="1"/>
</dbReference>
<keyword evidence="7 10" id="KW-0456">Lyase</keyword>
<comment type="caution">
    <text evidence="10">Lacks conserved residue(s) required for the propagation of feature annotation.</text>
</comment>
<feature type="domain" description="Pyrroline-5-carboxylate reductase catalytic N-terminal" evidence="12">
    <location>
        <begin position="355"/>
        <end position="429"/>
    </location>
</feature>
<reference evidence="15" key="1">
    <citation type="journal article" date="2006" name="Nature">
        <title>Deciphering the evolution and metabolism of an anammox bacterium from a community genome.</title>
        <authorList>
            <person name="Strous M."/>
            <person name="Pelletier E."/>
            <person name="Mangenot S."/>
            <person name="Rattei T."/>
            <person name="Lehner A."/>
            <person name="Taylor M.W."/>
            <person name="Horn M."/>
            <person name="Daims H."/>
            <person name="Bartol-Mavel D."/>
            <person name="Wincker P."/>
            <person name="Barbe V."/>
            <person name="Fonknechten N."/>
            <person name="Vallenet D."/>
            <person name="Segurens B."/>
            <person name="Schenowitz-Truong C."/>
            <person name="Medigue C."/>
            <person name="Collingro A."/>
            <person name="Snel B."/>
            <person name="Dutilh B.E."/>
            <person name="OpDenCamp H.J.M."/>
            <person name="vanDerDrift C."/>
            <person name="Cirpus I."/>
            <person name="vanDePas-Schoonen K.T."/>
            <person name="Harhangi H.R."/>
            <person name="vanNiftrik L."/>
            <person name="Schmid M."/>
            <person name="Keltjens J."/>
            <person name="vanDeVossenberg J."/>
            <person name="Kartal B."/>
            <person name="Meier H."/>
            <person name="Frishman D."/>
            <person name="Huynen M.A."/>
            <person name="Mewes H."/>
            <person name="Weissenbach J."/>
            <person name="Jetten M.S.M."/>
            <person name="Wagner M."/>
            <person name="LePaslier D."/>
        </authorList>
    </citation>
    <scope>NUCLEOTIDE SEQUENCE</scope>
</reference>
<sequence length="499" mass="55385">MQNKPMICVPIVANNNNDAIHDMECASKIADAVELRIDYIHDLNLRQILGKCTKPVIVTNRPVREGGKFRGTEEERLQLLKQAIQLQADYVDIEHDSIRNVKKNGNALFAASKTKIIVSYHNFRETPENLSEIYNTLFQSGADIVKIVTHANSITDNIKIYQLLQQSKIPIISFCMGEYGIISRILYKIFGSYLTFASLQKGKESAPGQINIEELLNRYNIKNQNKHTAVYGLIGNPVSHSISPVIHNALFKEIGMNCVYVPFKVDEIGRFISEFKKLNISGYSVTIPHKESIINYLDDADPIAKKIGAVNTVVNKNNRLIGFNTDLEAAVTVLAEVANVSGHTAADACFKNKHVTIIGAGGVARAIAFGLKMYGADITLVSRNHNRMQSLAGEVGCSFTNKNGLQNLETDIFVNATPVGMYPSINETPVDRKLLKPNMIVFDTIYNPPETKLIKDAKEIGCKTVGGMPMFIRQAAAQFRLWTDTEPPLNIIENIAYNA</sequence>
<dbReference type="GO" id="GO:0009073">
    <property type="term" value="P:aromatic amino acid family biosynthetic process"/>
    <property type="evidence" value="ECO:0007669"/>
    <property type="project" value="UniProtKB-KW"/>
</dbReference>
<keyword evidence="8 10" id="KW-0704">Schiff base</keyword>
<evidence type="ECO:0000256" key="8">
    <source>
        <dbReference type="ARBA" id="ARBA00023270"/>
    </source>
</evidence>
<comment type="pathway">
    <text evidence="2 11">Metabolic intermediate biosynthesis; chorismate biosynthesis; chorismate from D-erythrose 4-phosphate and phosphoenolpyruvate: step 4/7.</text>
</comment>
<dbReference type="CDD" id="cd00502">
    <property type="entry name" value="DHQase_I"/>
    <property type="match status" value="1"/>
</dbReference>
<feature type="binding site" evidence="11">
    <location>
        <position position="286"/>
    </location>
    <ligand>
        <name>shikimate</name>
        <dbReference type="ChEBI" id="CHEBI:36208"/>
    </ligand>
</feature>
<dbReference type="GO" id="GO:0009423">
    <property type="term" value="P:chorismate biosynthetic process"/>
    <property type="evidence" value="ECO:0007669"/>
    <property type="project" value="UniProtKB-UniRule"/>
</dbReference>
<dbReference type="Gene3D" id="3.20.20.70">
    <property type="entry name" value="Aldolase class I"/>
    <property type="match status" value="1"/>
</dbReference>
<comment type="function">
    <text evidence="11">Involved in the biosynthesis of the chorismate, which leads to the biosynthesis of aromatic amino acids. Catalyzes the reversible NADPH linked reduction of 3-dehydroshikimate (DHSA) to yield shikimate (SA).</text>
</comment>
<feature type="binding site" evidence="11">
    <location>
        <position position="326"/>
    </location>
    <ligand>
        <name>shikimate</name>
        <dbReference type="ChEBI" id="CHEBI:36208"/>
    </ligand>
</feature>
<evidence type="ECO:0000256" key="1">
    <source>
        <dbReference type="ARBA" id="ARBA00001864"/>
    </source>
</evidence>
<proteinExistence type="inferred from homology"/>
<feature type="binding site" evidence="11">
    <location>
        <position position="446"/>
    </location>
    <ligand>
        <name>shikimate</name>
        <dbReference type="ChEBI" id="CHEBI:36208"/>
    </ligand>
</feature>
<evidence type="ECO:0000256" key="3">
    <source>
        <dbReference type="ARBA" id="ARBA00022605"/>
    </source>
</evidence>
<comment type="similarity">
    <text evidence="10">Belongs to the type-I 3-dehydroquinase family.</text>
</comment>
<dbReference type="HAMAP" id="MF_00222">
    <property type="entry name" value="Shikimate_DH_AroE"/>
    <property type="match status" value="1"/>
</dbReference>
<feature type="binding site" evidence="11">
    <location>
        <position position="444"/>
    </location>
    <ligand>
        <name>NADP(+)</name>
        <dbReference type="ChEBI" id="CHEBI:58349"/>
    </ligand>
</feature>
<dbReference type="GO" id="GO:0004764">
    <property type="term" value="F:shikimate 3-dehydrogenase (NADP+) activity"/>
    <property type="evidence" value="ECO:0007669"/>
    <property type="project" value="UniProtKB-UniRule"/>
</dbReference>
<feature type="binding site" evidence="10">
    <location>
        <begin position="34"/>
        <end position="36"/>
    </location>
    <ligand>
        <name>3-dehydroquinate</name>
        <dbReference type="ChEBI" id="CHEBI:32364"/>
    </ligand>
</feature>
<dbReference type="GO" id="GO:0046279">
    <property type="term" value="P:3,4-dihydroxybenzoate biosynthetic process"/>
    <property type="evidence" value="ECO:0007669"/>
    <property type="project" value="UniProtKB-ARBA"/>
</dbReference>
<dbReference type="SUPFAM" id="SSF51569">
    <property type="entry name" value="Aldolase"/>
    <property type="match status" value="1"/>
</dbReference>
<gene>
    <name evidence="10 15" type="primary">aroD</name>
    <name evidence="11 15" type="synonym">aroE</name>
    <name evidence="15" type="ORF">kuste2792</name>
</gene>
<feature type="active site" description="Proton acceptor" evidence="11">
    <location>
        <position position="290"/>
    </location>
</feature>
<dbReference type="Gene3D" id="3.40.50.720">
    <property type="entry name" value="NAD(P)-binding Rossmann-like Domain"/>
    <property type="match status" value="1"/>
</dbReference>
<feature type="binding site" evidence="11">
    <location>
        <position position="474"/>
    </location>
    <ligand>
        <name>shikimate</name>
        <dbReference type="ChEBI" id="CHEBI:36208"/>
    </ligand>
</feature>
<evidence type="ECO:0000256" key="4">
    <source>
        <dbReference type="ARBA" id="ARBA00022857"/>
    </source>
</evidence>
<evidence type="ECO:0000256" key="10">
    <source>
        <dbReference type="HAMAP-Rule" id="MF_00214"/>
    </source>
</evidence>
<dbReference type="Pfam" id="PF01487">
    <property type="entry name" value="DHquinase_I"/>
    <property type="match status" value="1"/>
</dbReference>
<feature type="binding site" evidence="10">
    <location>
        <position position="184"/>
    </location>
    <ligand>
        <name>3-dehydroquinate</name>
        <dbReference type="ChEBI" id="CHEBI:32364"/>
    </ligand>
</feature>
<dbReference type="InterPro" id="IPR028939">
    <property type="entry name" value="P5C_Rdtase_cat_N"/>
</dbReference>
<dbReference type="SUPFAM" id="SSF53223">
    <property type="entry name" value="Aminoacid dehydrogenase-like, N-terminal domain"/>
    <property type="match status" value="1"/>
</dbReference>
<dbReference type="FunFam" id="3.20.20.70:FF:000047">
    <property type="entry name" value="3-dehydroquinate dehydratase"/>
    <property type="match status" value="1"/>
</dbReference>
<dbReference type="EMBL" id="CT573071">
    <property type="protein sequence ID" value="CAJ73543.1"/>
    <property type="molecule type" value="Genomic_DNA"/>
</dbReference>
<dbReference type="InterPro" id="IPR036291">
    <property type="entry name" value="NAD(P)-bd_dom_sf"/>
</dbReference>
<dbReference type="InterPro" id="IPR046346">
    <property type="entry name" value="Aminoacid_DH-like_N_sf"/>
</dbReference>
<comment type="subunit">
    <text evidence="10">Homodimer.</text>
</comment>
<dbReference type="GO" id="GO:0050661">
    <property type="term" value="F:NADP binding"/>
    <property type="evidence" value="ECO:0007669"/>
    <property type="project" value="InterPro"/>
</dbReference>
<keyword evidence="5 11" id="KW-0560">Oxidoreductase</keyword>
<evidence type="ECO:0000256" key="7">
    <source>
        <dbReference type="ARBA" id="ARBA00023239"/>
    </source>
</evidence>
<dbReference type="PANTHER" id="PTHR21089:SF1">
    <property type="entry name" value="BIFUNCTIONAL 3-DEHYDROQUINATE DEHYDRATASE_SHIKIMATE DEHYDROGENASE, CHLOROPLASTIC"/>
    <property type="match status" value="1"/>
</dbReference>
<dbReference type="Pfam" id="PF18317">
    <property type="entry name" value="SDH_C"/>
    <property type="match status" value="1"/>
</dbReference>
<dbReference type="EC" id="4.2.1.10" evidence="10"/>
<dbReference type="InterPro" id="IPR011342">
    <property type="entry name" value="Shikimate_DH"/>
</dbReference>
<evidence type="ECO:0000259" key="13">
    <source>
        <dbReference type="Pfam" id="PF08501"/>
    </source>
</evidence>
<feature type="binding site" evidence="10">
    <location>
        <position position="209"/>
    </location>
    <ligand>
        <name>3-dehydroquinate</name>
        <dbReference type="ChEBI" id="CHEBI:32364"/>
    </ligand>
</feature>
<organism evidence="15">
    <name type="scientific">Kuenenia stuttgartiensis</name>
    <dbReference type="NCBI Taxonomy" id="174633"/>
    <lineage>
        <taxon>Bacteria</taxon>
        <taxon>Pseudomonadati</taxon>
        <taxon>Planctomycetota</taxon>
        <taxon>Candidatus Brocadiia</taxon>
        <taxon>Candidatus Brocadiales</taxon>
        <taxon>Candidatus Brocadiaceae</taxon>
        <taxon>Candidatus Kuenenia</taxon>
    </lineage>
</organism>
<comment type="pathway">
    <text evidence="10">Metabolic intermediate biosynthesis; chorismate biosynthesis; chorismate from D-erythrose 4-phosphate and phosphoenolpyruvate: step 3/7.</text>
</comment>
<feature type="binding site" evidence="11">
    <location>
        <begin position="359"/>
        <end position="363"/>
    </location>
    <ligand>
        <name>NADP(+)</name>
        <dbReference type="ChEBI" id="CHEBI:58349"/>
    </ligand>
</feature>
<evidence type="ECO:0000256" key="5">
    <source>
        <dbReference type="ARBA" id="ARBA00023002"/>
    </source>
</evidence>
<dbReference type="GO" id="GO:0003855">
    <property type="term" value="F:3-dehydroquinate dehydratase activity"/>
    <property type="evidence" value="ECO:0007669"/>
    <property type="project" value="UniProtKB-UniRule"/>
</dbReference>
<dbReference type="Pfam" id="PF08501">
    <property type="entry name" value="Shikimate_dh_N"/>
    <property type="match status" value="1"/>
</dbReference>
<dbReference type="PANTHER" id="PTHR21089">
    <property type="entry name" value="SHIKIMATE DEHYDROGENASE"/>
    <property type="match status" value="1"/>
</dbReference>
<feature type="domain" description="SDH C-terminal" evidence="14">
    <location>
        <begin position="467"/>
        <end position="493"/>
    </location>
</feature>
<feature type="binding site" evidence="10">
    <location>
        <position position="61"/>
    </location>
    <ligand>
        <name>3-dehydroquinate</name>
        <dbReference type="ChEBI" id="CHEBI:32364"/>
    </ligand>
</feature>
<dbReference type="SUPFAM" id="SSF51735">
    <property type="entry name" value="NAD(P)-binding Rossmann-fold domains"/>
    <property type="match status" value="1"/>
</dbReference>
<evidence type="ECO:0000256" key="11">
    <source>
        <dbReference type="HAMAP-Rule" id="MF_00222"/>
    </source>
</evidence>
<comment type="similarity">
    <text evidence="11">Belongs to the shikimate dehydrogenase family.</text>
</comment>
<dbReference type="InterPro" id="IPR013785">
    <property type="entry name" value="Aldolase_TIM"/>
</dbReference>
<dbReference type="HAMAP" id="MF_00214">
    <property type="entry name" value="AroD"/>
    <property type="match status" value="1"/>
</dbReference>
<dbReference type="Gene3D" id="3.40.50.10860">
    <property type="entry name" value="Leucine Dehydrogenase, chain A, domain 1"/>
    <property type="match status" value="1"/>
</dbReference>
<dbReference type="InterPro" id="IPR022893">
    <property type="entry name" value="Shikimate_DH_fam"/>
</dbReference>
<keyword evidence="4 11" id="KW-0521">NADP</keyword>
<evidence type="ECO:0000259" key="14">
    <source>
        <dbReference type="Pfam" id="PF18317"/>
    </source>
</evidence>
<dbReference type="GO" id="GO:0008652">
    <property type="term" value="P:amino acid biosynthetic process"/>
    <property type="evidence" value="ECO:0007669"/>
    <property type="project" value="UniProtKB-KW"/>
</dbReference>
<name>Q1Q0M3_KUEST</name>
<dbReference type="NCBIfam" id="NF001319">
    <property type="entry name" value="PRK00258.3-3"/>
    <property type="match status" value="1"/>
</dbReference>
<feature type="binding site" evidence="11">
    <location>
        <begin position="241"/>
        <end position="243"/>
    </location>
    <ligand>
        <name>shikimate</name>
        <dbReference type="ChEBI" id="CHEBI:36208"/>
    </ligand>
</feature>
<dbReference type="GO" id="GO:0019632">
    <property type="term" value="P:shikimate metabolic process"/>
    <property type="evidence" value="ECO:0007669"/>
    <property type="project" value="InterPro"/>
</dbReference>
<keyword evidence="3 10" id="KW-0028">Amino-acid biosynthesis</keyword>
<evidence type="ECO:0000256" key="6">
    <source>
        <dbReference type="ARBA" id="ARBA00023141"/>
    </source>
</evidence>
<feature type="domain" description="Shikimate dehydrogenase substrate binding N-terminal" evidence="13">
    <location>
        <begin position="233"/>
        <end position="313"/>
    </location>
</feature>
<evidence type="ECO:0000259" key="12">
    <source>
        <dbReference type="Pfam" id="PF03807"/>
    </source>
</evidence>
<dbReference type="EC" id="1.1.1.25" evidence="11"/>
<dbReference type="NCBIfam" id="TIGR01093">
    <property type="entry name" value="aroD"/>
    <property type="match status" value="1"/>
</dbReference>
<reference evidence="15" key="2">
    <citation type="submission" date="2006-01" db="EMBL/GenBank/DDBJ databases">
        <authorList>
            <person name="Genoscope"/>
        </authorList>
    </citation>
    <scope>NUCLEOTIDE SEQUENCE</scope>
</reference>
<dbReference type="InterPro" id="IPR041121">
    <property type="entry name" value="SDH_C"/>
</dbReference>
<feature type="active site" description="Proton donor/acceptor" evidence="10">
    <location>
        <position position="121"/>
    </location>
</feature>